<evidence type="ECO:0000256" key="4">
    <source>
        <dbReference type="ARBA" id="ARBA00023136"/>
    </source>
</evidence>
<feature type="signal peptide" evidence="6">
    <location>
        <begin position="1"/>
        <end position="22"/>
    </location>
</feature>
<dbReference type="PANTHER" id="PTHR38776">
    <property type="entry name" value="MLTA-INTERACTING PROTEIN-RELATED"/>
    <property type="match status" value="1"/>
</dbReference>
<dbReference type="GO" id="GO:0009279">
    <property type="term" value="C:cell outer membrane"/>
    <property type="evidence" value="ECO:0007669"/>
    <property type="project" value="UniProtKB-SubCell"/>
</dbReference>
<evidence type="ECO:0000313" key="7">
    <source>
        <dbReference type="EMBL" id="SEG18862.1"/>
    </source>
</evidence>
<protein>
    <submittedName>
        <fullName evidence="7">Outer membrane scaffolding protein for murein synthesis, MipA/OmpV family</fullName>
    </submittedName>
</protein>
<evidence type="ECO:0000256" key="2">
    <source>
        <dbReference type="ARBA" id="ARBA00005722"/>
    </source>
</evidence>
<dbReference type="EMBL" id="FNUY01000003">
    <property type="protein sequence ID" value="SEG18862.1"/>
    <property type="molecule type" value="Genomic_DNA"/>
</dbReference>
<keyword evidence="8" id="KW-1185">Reference proteome</keyword>
<proteinExistence type="inferred from homology"/>
<accession>A0A1H5Y4V1</accession>
<organism evidence="7 8">
    <name type="scientific">Bosea lathyri</name>
    <dbReference type="NCBI Taxonomy" id="1036778"/>
    <lineage>
        <taxon>Bacteria</taxon>
        <taxon>Pseudomonadati</taxon>
        <taxon>Pseudomonadota</taxon>
        <taxon>Alphaproteobacteria</taxon>
        <taxon>Hyphomicrobiales</taxon>
        <taxon>Boseaceae</taxon>
        <taxon>Bosea</taxon>
    </lineage>
</organism>
<keyword evidence="4" id="KW-0472">Membrane</keyword>
<dbReference type="PROSITE" id="PS51257">
    <property type="entry name" value="PROKAR_LIPOPROTEIN"/>
    <property type="match status" value="1"/>
</dbReference>
<evidence type="ECO:0000256" key="1">
    <source>
        <dbReference type="ARBA" id="ARBA00004442"/>
    </source>
</evidence>
<evidence type="ECO:0000256" key="5">
    <source>
        <dbReference type="ARBA" id="ARBA00023237"/>
    </source>
</evidence>
<dbReference type="OrthoDB" id="5462484at2"/>
<keyword evidence="5" id="KW-0998">Cell outer membrane</keyword>
<sequence length="273" mass="29254">MLRSKLTMALVASLIGCGSVRAADPANPVLSPEPASGWIVTLGGSAEIGPKYDGASKAGLSAMPSLSWRRANEPEGFSAPDDGLDYALFETNVFSFGPVASLRAGRYSGTDFKLYGLRDVPWTIEAGAFVEFWPIEDRLRTRIEVRQGFHGHHGIVADLSADWVEKFGRFTLSGGPRLSLGNSSFMGKYFSVSAGEALASNWLTPFRAKGGVRAAGVGAALEYQWSPTWTTTVFGKYERLLGDAADSPIVRVLGQRDQFSVGIGATYSFRIGG</sequence>
<dbReference type="InterPro" id="IPR010583">
    <property type="entry name" value="MipA"/>
</dbReference>
<evidence type="ECO:0000256" key="6">
    <source>
        <dbReference type="SAM" id="SignalP"/>
    </source>
</evidence>
<evidence type="ECO:0000256" key="3">
    <source>
        <dbReference type="ARBA" id="ARBA00022729"/>
    </source>
</evidence>
<dbReference type="Pfam" id="PF06629">
    <property type="entry name" value="MipA"/>
    <property type="match status" value="1"/>
</dbReference>
<dbReference type="Proteomes" id="UP000236743">
    <property type="component" value="Unassembled WGS sequence"/>
</dbReference>
<reference evidence="7 8" key="1">
    <citation type="submission" date="2016-10" db="EMBL/GenBank/DDBJ databases">
        <authorList>
            <person name="de Groot N.N."/>
        </authorList>
    </citation>
    <scope>NUCLEOTIDE SEQUENCE [LARGE SCALE GENOMIC DNA]</scope>
    <source>
        <strain evidence="7 8">DSM 26656</strain>
    </source>
</reference>
<keyword evidence="3 6" id="KW-0732">Signal</keyword>
<dbReference type="PANTHER" id="PTHR38776:SF1">
    <property type="entry name" value="MLTA-INTERACTING PROTEIN-RELATED"/>
    <property type="match status" value="1"/>
</dbReference>
<evidence type="ECO:0000313" key="8">
    <source>
        <dbReference type="Proteomes" id="UP000236743"/>
    </source>
</evidence>
<comment type="similarity">
    <text evidence="2">Belongs to the MipA/OmpV family.</text>
</comment>
<gene>
    <name evidence="7" type="ORF">SAMN04488115_103530</name>
</gene>
<comment type="subcellular location">
    <subcellularLocation>
        <location evidence="1">Cell outer membrane</location>
    </subcellularLocation>
</comment>
<name>A0A1H5Y4V1_9HYPH</name>
<feature type="chain" id="PRO_5009290140" evidence="6">
    <location>
        <begin position="23"/>
        <end position="273"/>
    </location>
</feature>
<dbReference type="RefSeq" id="WP_103872330.1">
    <property type="nucleotide sequence ID" value="NZ_FNUY01000003.1"/>
</dbReference>
<dbReference type="AlphaFoldDB" id="A0A1H5Y4V1"/>